<protein>
    <submittedName>
        <fullName evidence="1">Ras-interacting protein 1</fullName>
    </submittedName>
</protein>
<organism evidence="1 2">
    <name type="scientific">Clarias magur</name>
    <name type="common">Asian catfish</name>
    <name type="synonym">Macropteronotus magur</name>
    <dbReference type="NCBI Taxonomy" id="1594786"/>
    <lineage>
        <taxon>Eukaryota</taxon>
        <taxon>Metazoa</taxon>
        <taxon>Chordata</taxon>
        <taxon>Craniata</taxon>
        <taxon>Vertebrata</taxon>
        <taxon>Euteleostomi</taxon>
        <taxon>Actinopterygii</taxon>
        <taxon>Neopterygii</taxon>
        <taxon>Teleostei</taxon>
        <taxon>Ostariophysi</taxon>
        <taxon>Siluriformes</taxon>
        <taxon>Clariidae</taxon>
        <taxon>Clarias</taxon>
    </lineage>
</organism>
<dbReference type="AlphaFoldDB" id="A0A8J4URA4"/>
<evidence type="ECO:0000313" key="1">
    <source>
        <dbReference type="EMBL" id="KAF5905082.1"/>
    </source>
</evidence>
<gene>
    <name evidence="1" type="primary">Rasip1</name>
    <name evidence="1" type="ORF">DAT39_005153</name>
</gene>
<dbReference type="Proteomes" id="UP000727407">
    <property type="component" value="Unassembled WGS sequence"/>
</dbReference>
<sequence>MSGTVLLEEAVLWAEVKGQDCLNLRLSSYTGMGGDVWRAEAVFPEKTLLIRDMWRKKRGLGCWDMYEYLAQSVYSVIQISCSSNVR</sequence>
<evidence type="ECO:0000313" key="2">
    <source>
        <dbReference type="Proteomes" id="UP000727407"/>
    </source>
</evidence>
<proteinExistence type="predicted"/>
<keyword evidence="2" id="KW-1185">Reference proteome</keyword>
<name>A0A8J4URA4_CLAMG</name>
<comment type="caution">
    <text evidence="1">The sequence shown here is derived from an EMBL/GenBank/DDBJ whole genome shotgun (WGS) entry which is preliminary data.</text>
</comment>
<reference evidence="1" key="1">
    <citation type="submission" date="2020-07" db="EMBL/GenBank/DDBJ databases">
        <title>Clarias magur genome sequencing, assembly and annotation.</title>
        <authorList>
            <person name="Kushwaha B."/>
            <person name="Kumar R."/>
            <person name="Das P."/>
            <person name="Joshi C.G."/>
            <person name="Kumar D."/>
            <person name="Nagpure N.S."/>
            <person name="Pandey M."/>
            <person name="Agarwal S."/>
            <person name="Srivastava S."/>
            <person name="Singh M."/>
            <person name="Sahoo L."/>
            <person name="Jayasankar P."/>
            <person name="Meher P.K."/>
            <person name="Koringa P.G."/>
            <person name="Iquebal M.A."/>
            <person name="Das S.P."/>
            <person name="Bit A."/>
            <person name="Patnaik S."/>
            <person name="Patel N."/>
            <person name="Shah T.M."/>
            <person name="Hinsu A."/>
            <person name="Jena J.K."/>
        </authorList>
    </citation>
    <scope>NUCLEOTIDE SEQUENCE</scope>
    <source>
        <strain evidence="1">CIFAMagur01</strain>
        <tissue evidence="1">Testis</tissue>
    </source>
</reference>
<accession>A0A8J4URA4</accession>
<dbReference type="EMBL" id="QNUK01000048">
    <property type="protein sequence ID" value="KAF5905082.1"/>
    <property type="molecule type" value="Genomic_DNA"/>
</dbReference>